<evidence type="ECO:0008006" key="5">
    <source>
        <dbReference type="Google" id="ProtNLM"/>
    </source>
</evidence>
<dbReference type="InterPro" id="IPR036770">
    <property type="entry name" value="Ankyrin_rpt-contain_sf"/>
</dbReference>
<accession>A0A8H3EG12</accession>
<dbReference type="InterPro" id="IPR002110">
    <property type="entry name" value="Ankyrin_rpt"/>
</dbReference>
<evidence type="ECO:0000256" key="1">
    <source>
        <dbReference type="PROSITE-ProRule" id="PRU00023"/>
    </source>
</evidence>
<organism evidence="3 4">
    <name type="scientific">Heterodermia speciosa</name>
    <dbReference type="NCBI Taxonomy" id="116794"/>
    <lineage>
        <taxon>Eukaryota</taxon>
        <taxon>Fungi</taxon>
        <taxon>Dikarya</taxon>
        <taxon>Ascomycota</taxon>
        <taxon>Pezizomycotina</taxon>
        <taxon>Lecanoromycetes</taxon>
        <taxon>OSLEUM clade</taxon>
        <taxon>Lecanoromycetidae</taxon>
        <taxon>Caliciales</taxon>
        <taxon>Physciaceae</taxon>
        <taxon>Heterodermia</taxon>
    </lineage>
</organism>
<sequence>MAGTTPLEERLLQIPSKHVEQFHVILQWLTVGNEPLLNVDEWSLHLLTLAELAETTIVVPKTFSVTASRRLTSQLIVESLNGIVELCEVRRNSFLPDNETFTALRFVDGVREELISEDFRRGPASVYAIEEAQAKKVVADICLALLIRPDAPEPEQSWCETEEKYPLVLFSALFWPYFLDVHNMSQPTMDAIRKLFTEGSHMFRMWIAMLYQAGDKHMNNRRCDVIRATRTYNYLGGHDIPPIVWAAAFNIRVIVEESLAQGNPVNEVGKKSVSALYMAVHEKHYEVASLLLQHGGDIGDNYVEPIGEYDFPFVVAPLYHASHQGYSREWMDLLLKDKGKYARPGWRLEVAMEYAAQSGYIHGLKALVDSGADINQASGNEKSYGSPLQAACDGADEATVRWLLENGADPNKTGGNPWLGPVHTSLHMASWRGYVNKVRLLLEFGADPNLEGGVFGTAMIAAIWNPNKAPADGNLEVVELLLQHGARFDVDWDLASNLYELNFTIYGEPKLPSSTAFGDSLSFWIKSEEFDSNDKSEGSESVLRERIDKKWECIHEGQRQKKVGYRCGCMNRKAFEARYNVCRKIRRSAALISKRLREAGVIKDSEGRYMFNAIQAAVAMERPTMIESLLKHGAEMPTVIVGGPEDDVKDAEAIAKILRTTSSFHHQERSKEGGTGSAGSQGLP</sequence>
<dbReference type="SMART" id="SM00248">
    <property type="entry name" value="ANK"/>
    <property type="match status" value="6"/>
</dbReference>
<comment type="caution">
    <text evidence="3">The sequence shown here is derived from an EMBL/GenBank/DDBJ whole genome shotgun (WGS) entry which is preliminary data.</text>
</comment>
<dbReference type="PANTHER" id="PTHR46224:SF64">
    <property type="entry name" value="IQ MOTIF AND ANKYRIN REPEAT DOMAIN-CONTAINING PROTEIN 1"/>
    <property type="match status" value="1"/>
</dbReference>
<feature type="repeat" description="ANK" evidence="1">
    <location>
        <begin position="421"/>
        <end position="453"/>
    </location>
</feature>
<dbReference type="EMBL" id="CAJPDS010000002">
    <property type="protein sequence ID" value="CAF9903943.1"/>
    <property type="molecule type" value="Genomic_DNA"/>
</dbReference>
<dbReference type="InterPro" id="IPR051616">
    <property type="entry name" value="Cul2-RING_E3_ligase_SR"/>
</dbReference>
<gene>
    <name evidence="3" type="ORF">HETSPECPRED_003250</name>
</gene>
<proteinExistence type="predicted"/>
<evidence type="ECO:0000256" key="2">
    <source>
        <dbReference type="SAM" id="MobiDB-lite"/>
    </source>
</evidence>
<dbReference type="SUPFAM" id="SSF48403">
    <property type="entry name" value="Ankyrin repeat"/>
    <property type="match status" value="1"/>
</dbReference>
<reference evidence="3" key="1">
    <citation type="submission" date="2021-03" db="EMBL/GenBank/DDBJ databases">
        <authorList>
            <person name="Tagirdzhanova G."/>
        </authorList>
    </citation>
    <scope>NUCLEOTIDE SEQUENCE</scope>
</reference>
<name>A0A8H3EG12_9LECA</name>
<feature type="region of interest" description="Disordered" evidence="2">
    <location>
        <begin position="660"/>
        <end position="684"/>
    </location>
</feature>
<dbReference type="Pfam" id="PF12796">
    <property type="entry name" value="Ank_2"/>
    <property type="match status" value="1"/>
</dbReference>
<dbReference type="PROSITE" id="PS50088">
    <property type="entry name" value="ANK_REPEAT"/>
    <property type="match status" value="2"/>
</dbReference>
<dbReference type="Proteomes" id="UP000664521">
    <property type="component" value="Unassembled WGS sequence"/>
</dbReference>
<dbReference type="OrthoDB" id="4772757at2759"/>
<dbReference type="AlphaFoldDB" id="A0A8H3EG12"/>
<evidence type="ECO:0000313" key="3">
    <source>
        <dbReference type="EMBL" id="CAF9903943.1"/>
    </source>
</evidence>
<feature type="compositionally biased region" description="Gly residues" evidence="2">
    <location>
        <begin position="673"/>
        <end position="684"/>
    </location>
</feature>
<dbReference type="PANTHER" id="PTHR46224">
    <property type="entry name" value="ANKYRIN REPEAT FAMILY PROTEIN"/>
    <property type="match status" value="1"/>
</dbReference>
<evidence type="ECO:0000313" key="4">
    <source>
        <dbReference type="Proteomes" id="UP000664521"/>
    </source>
</evidence>
<protein>
    <recommendedName>
        <fullName evidence="5">Ankyrin</fullName>
    </recommendedName>
</protein>
<dbReference type="Gene3D" id="1.25.40.20">
    <property type="entry name" value="Ankyrin repeat-containing domain"/>
    <property type="match status" value="2"/>
</dbReference>
<feature type="repeat" description="ANK" evidence="1">
    <location>
        <begin position="271"/>
        <end position="298"/>
    </location>
</feature>
<dbReference type="Pfam" id="PF00023">
    <property type="entry name" value="Ank"/>
    <property type="match status" value="1"/>
</dbReference>
<keyword evidence="1" id="KW-0040">ANK repeat</keyword>
<dbReference type="PROSITE" id="PS50297">
    <property type="entry name" value="ANK_REP_REGION"/>
    <property type="match status" value="2"/>
</dbReference>
<keyword evidence="4" id="KW-1185">Reference proteome</keyword>